<dbReference type="AlphaFoldDB" id="A0A0C1RCM8"/>
<comment type="caution">
    <text evidence="2">The sequence shown here is derived from an EMBL/GenBank/DDBJ whole genome shotgun (WGS) entry which is preliminary data.</text>
</comment>
<keyword evidence="1" id="KW-0812">Transmembrane</keyword>
<evidence type="ECO:0000313" key="3">
    <source>
        <dbReference type="Proteomes" id="UP000031366"/>
    </source>
</evidence>
<keyword evidence="1" id="KW-1133">Transmembrane helix</keyword>
<dbReference type="PIRSF" id="PIRSF038973">
    <property type="entry name" value="SpoIIM"/>
    <property type="match status" value="1"/>
</dbReference>
<gene>
    <name evidence="2" type="primary">spoIIM</name>
    <name evidence="2" type="ORF">U732_3782</name>
</gene>
<keyword evidence="3" id="KW-1185">Reference proteome</keyword>
<dbReference type="InterPro" id="IPR014196">
    <property type="entry name" value="SpoIIM"/>
</dbReference>
<feature type="transmembrane region" description="Helical" evidence="1">
    <location>
        <begin position="138"/>
        <end position="156"/>
    </location>
</feature>
<evidence type="ECO:0000313" key="2">
    <source>
        <dbReference type="EMBL" id="KIE48121.1"/>
    </source>
</evidence>
<organism evidence="2 3">
    <name type="scientific">Clostridium argentinense CDC 2741</name>
    <dbReference type="NCBI Taxonomy" id="1418104"/>
    <lineage>
        <taxon>Bacteria</taxon>
        <taxon>Bacillati</taxon>
        <taxon>Bacillota</taxon>
        <taxon>Clostridia</taxon>
        <taxon>Eubacteriales</taxon>
        <taxon>Clostridiaceae</taxon>
        <taxon>Clostridium</taxon>
    </lineage>
</organism>
<dbReference type="STRING" id="29341.RSJ17_12220"/>
<reference evidence="2 3" key="1">
    <citation type="journal article" date="2015" name="Infect. Genet. Evol.">
        <title>Genomic sequences of six botulinum neurotoxin-producing strains representing three clostridial species illustrate the mobility and diversity of botulinum neurotoxin genes.</title>
        <authorList>
            <person name="Smith T.J."/>
            <person name="Hill K.K."/>
            <person name="Xie G."/>
            <person name="Foley B.T."/>
            <person name="Williamson C.H."/>
            <person name="Foster J.T."/>
            <person name="Johnson S.L."/>
            <person name="Chertkov O."/>
            <person name="Teshima H."/>
            <person name="Gibbons H.S."/>
            <person name="Johnsky L.A."/>
            <person name="Karavis M.A."/>
            <person name="Smith L.A."/>
        </authorList>
    </citation>
    <scope>NUCLEOTIDE SEQUENCE [LARGE SCALE GENOMIC DNA]</scope>
    <source>
        <strain evidence="2 3">CDC 2741</strain>
    </source>
</reference>
<dbReference type="InterPro" id="IPR002798">
    <property type="entry name" value="SpoIIM-like"/>
</dbReference>
<name>A0A0C1RCM8_9CLOT</name>
<keyword evidence="1" id="KW-0472">Membrane</keyword>
<sequence>MSLRTLSEGFNRQLDEDLILYFIAILCLCIGIVLGIYGVKKLTAVEKDSIVNYITVISDSYSIKSTSYKSIFFQGVKNNIFIIFAYWGLGLTAIGIPIILILNIFKGFTIGFTFSFFISKLSNKGALLSFFGVLPQNFIYVPCIIFASVLGIKYSFSKIKNKVYYKNINLKSNTLNYSITLLICGLVTFIGILFETFISPFLIKLML</sequence>
<dbReference type="Pfam" id="PF01944">
    <property type="entry name" value="SpoIIM"/>
    <property type="match status" value="1"/>
</dbReference>
<dbReference type="NCBIfam" id="TIGR02831">
    <property type="entry name" value="spo_II_M"/>
    <property type="match status" value="1"/>
</dbReference>
<protein>
    <submittedName>
        <fullName evidence="2">Stage II sporulation protein M</fullName>
    </submittedName>
</protein>
<feature type="transmembrane region" description="Helical" evidence="1">
    <location>
        <begin position="20"/>
        <end position="39"/>
    </location>
</feature>
<dbReference type="RefSeq" id="WP_039630243.1">
    <property type="nucleotide sequence ID" value="NZ_AYSO01000012.1"/>
</dbReference>
<accession>A0A0C1RCM8</accession>
<dbReference type="EMBL" id="AYSO01000012">
    <property type="protein sequence ID" value="KIE48121.1"/>
    <property type="molecule type" value="Genomic_DNA"/>
</dbReference>
<evidence type="ECO:0000256" key="1">
    <source>
        <dbReference type="SAM" id="Phobius"/>
    </source>
</evidence>
<dbReference type="Proteomes" id="UP000031366">
    <property type="component" value="Unassembled WGS sequence"/>
</dbReference>
<feature type="transmembrane region" description="Helical" evidence="1">
    <location>
        <begin position="80"/>
        <end position="105"/>
    </location>
</feature>
<dbReference type="OrthoDB" id="1707382at2"/>
<proteinExistence type="predicted"/>
<feature type="transmembrane region" description="Helical" evidence="1">
    <location>
        <begin position="177"/>
        <end position="203"/>
    </location>
</feature>